<dbReference type="NCBIfam" id="TIGR00027">
    <property type="entry name" value="mthyl_TIGR00027"/>
    <property type="match status" value="1"/>
</dbReference>
<dbReference type="Gene3D" id="3.40.50.150">
    <property type="entry name" value="Vaccinia Virus protein VP39"/>
    <property type="match status" value="1"/>
</dbReference>
<dbReference type="InterPro" id="IPR007213">
    <property type="entry name" value="Ppm1/Ppm2/Tcmp"/>
</dbReference>
<dbReference type="GO" id="GO:0032259">
    <property type="term" value="P:methylation"/>
    <property type="evidence" value="ECO:0007669"/>
    <property type="project" value="UniProtKB-KW"/>
</dbReference>
<keyword evidence="5 6" id="KW-0949">S-adenosyl-L-methionine</keyword>
<evidence type="ECO:0000256" key="3">
    <source>
        <dbReference type="ARBA" id="ARBA00022603"/>
    </source>
</evidence>
<comment type="caution">
    <text evidence="7">The sequence shown here is derived from an EMBL/GenBank/DDBJ whole genome shotgun (WGS) entry which is preliminary data.</text>
</comment>
<dbReference type="Pfam" id="PF04072">
    <property type="entry name" value="LCM"/>
    <property type="match status" value="1"/>
</dbReference>
<evidence type="ECO:0000256" key="1">
    <source>
        <dbReference type="ARBA" id="ARBA00003907"/>
    </source>
</evidence>
<name>A0ABU5RBC4_9PSEU</name>
<dbReference type="SUPFAM" id="SSF53335">
    <property type="entry name" value="S-adenosyl-L-methionine-dependent methyltransferases"/>
    <property type="match status" value="1"/>
</dbReference>
<comment type="similarity">
    <text evidence="2 6">Belongs to the UPF0677 family.</text>
</comment>
<comment type="function">
    <text evidence="1 6">Exhibits S-adenosyl-L-methionine-dependent methyltransferase activity.</text>
</comment>
<evidence type="ECO:0000256" key="2">
    <source>
        <dbReference type="ARBA" id="ARBA00008138"/>
    </source>
</evidence>
<dbReference type="EMBL" id="JAYFSI010000006">
    <property type="protein sequence ID" value="MEA5363140.1"/>
    <property type="molecule type" value="Genomic_DNA"/>
</dbReference>
<keyword evidence="8" id="KW-1185">Reference proteome</keyword>
<dbReference type="PANTHER" id="PTHR43619:SF2">
    <property type="entry name" value="S-ADENOSYL-L-METHIONINE-DEPENDENT METHYLTRANSFERASES SUPERFAMILY PROTEIN"/>
    <property type="match status" value="1"/>
</dbReference>
<dbReference type="EC" id="2.1.1.-" evidence="6"/>
<dbReference type="Proteomes" id="UP001304298">
    <property type="component" value="Unassembled WGS sequence"/>
</dbReference>
<proteinExistence type="inferred from homology"/>
<dbReference type="PANTHER" id="PTHR43619">
    <property type="entry name" value="S-ADENOSYL-L-METHIONINE-DEPENDENT METHYLTRANSFERASE YKTD-RELATED"/>
    <property type="match status" value="1"/>
</dbReference>
<evidence type="ECO:0000313" key="8">
    <source>
        <dbReference type="Proteomes" id="UP001304298"/>
    </source>
</evidence>
<organism evidence="7 8">
    <name type="scientific">Amycolatopsis heterodermiae</name>
    <dbReference type="NCBI Taxonomy" id="3110235"/>
    <lineage>
        <taxon>Bacteria</taxon>
        <taxon>Bacillati</taxon>
        <taxon>Actinomycetota</taxon>
        <taxon>Actinomycetes</taxon>
        <taxon>Pseudonocardiales</taxon>
        <taxon>Pseudonocardiaceae</taxon>
        <taxon>Amycolatopsis</taxon>
    </lineage>
</organism>
<keyword evidence="3 6" id="KW-0489">Methyltransferase</keyword>
<evidence type="ECO:0000313" key="7">
    <source>
        <dbReference type="EMBL" id="MEA5363140.1"/>
    </source>
</evidence>
<gene>
    <name evidence="7" type="ORF">VA596_26660</name>
</gene>
<sequence>MDLDGIDAIGRTAFEVALLRAAEDRRPDRLFADPCARLFLDAAGITGEKPEFAAVMGPQVAVRTRFLDDALLSGEARQVVLVASGMDGRPWRLGWPGGTEVFEIDQAPVLRFKDAAAASLTARCVRRPVVADLRSDWAVALQEAGFRPERPTAWLTEGLLYALDEAAADGLLSTITGLSATGSTIAFDHVEASDALRTAIGPELLRLWRSGPTDPARWLTRHGWEPDVSDLADIAAKYGRRIHLAYDPAAGGTARAWLGRAVLLGQER</sequence>
<reference evidence="7 8" key="1">
    <citation type="submission" date="2023-12" db="EMBL/GenBank/DDBJ databases">
        <title>Amycolatopsis sp. V23-08.</title>
        <authorList>
            <person name="Somphong A."/>
        </authorList>
    </citation>
    <scope>NUCLEOTIDE SEQUENCE [LARGE SCALE GENOMIC DNA]</scope>
    <source>
        <strain evidence="7 8">V23-08</strain>
    </source>
</reference>
<dbReference type="GO" id="GO:0008168">
    <property type="term" value="F:methyltransferase activity"/>
    <property type="evidence" value="ECO:0007669"/>
    <property type="project" value="UniProtKB-KW"/>
</dbReference>
<dbReference type="InterPro" id="IPR029063">
    <property type="entry name" value="SAM-dependent_MTases_sf"/>
</dbReference>
<evidence type="ECO:0000256" key="6">
    <source>
        <dbReference type="RuleBase" id="RU362030"/>
    </source>
</evidence>
<accession>A0ABU5RBC4</accession>
<keyword evidence="4 7" id="KW-0808">Transferase</keyword>
<dbReference type="InterPro" id="IPR011610">
    <property type="entry name" value="SAM_mthyl_Trfase_ML2640-like"/>
</dbReference>
<evidence type="ECO:0000256" key="4">
    <source>
        <dbReference type="ARBA" id="ARBA00022679"/>
    </source>
</evidence>
<evidence type="ECO:0000256" key="5">
    <source>
        <dbReference type="ARBA" id="ARBA00022691"/>
    </source>
</evidence>
<protein>
    <recommendedName>
        <fullName evidence="6">S-adenosyl-L-methionine-dependent methyltransferase</fullName>
        <ecNumber evidence="6">2.1.1.-</ecNumber>
    </recommendedName>
</protein>
<dbReference type="RefSeq" id="WP_323330894.1">
    <property type="nucleotide sequence ID" value="NZ_JAYFSI010000006.1"/>
</dbReference>